<gene>
    <name evidence="1" type="ORF">INF35_00290</name>
</gene>
<reference evidence="1 2" key="1">
    <citation type="submission" date="2020-10" db="EMBL/GenBank/DDBJ databases">
        <title>ChiBAC.</title>
        <authorList>
            <person name="Zenner C."/>
            <person name="Hitch T.C.A."/>
            <person name="Clavel T."/>
        </authorList>
    </citation>
    <scope>NUCLEOTIDE SEQUENCE [LARGE SCALE GENOMIC DNA]</scope>
    <source>
        <strain evidence="1 2">DSM 109015</strain>
    </source>
</reference>
<evidence type="ECO:0000313" key="1">
    <source>
        <dbReference type="EMBL" id="MBE5036246.1"/>
    </source>
</evidence>
<evidence type="ECO:0000313" key="2">
    <source>
        <dbReference type="Proteomes" id="UP000768567"/>
    </source>
</evidence>
<comment type="caution">
    <text evidence="1">The sequence shown here is derived from an EMBL/GenBank/DDBJ whole genome shotgun (WGS) entry which is preliminary data.</text>
</comment>
<organism evidence="1 2">
    <name type="scientific">Gemmiger gallinarum</name>
    <dbReference type="NCBI Taxonomy" id="2779354"/>
    <lineage>
        <taxon>Bacteria</taxon>
        <taxon>Bacillati</taxon>
        <taxon>Bacillota</taxon>
        <taxon>Clostridia</taxon>
        <taxon>Eubacteriales</taxon>
        <taxon>Gemmiger</taxon>
    </lineage>
</organism>
<keyword evidence="2" id="KW-1185">Reference proteome</keyword>
<dbReference type="RefSeq" id="WP_193499599.1">
    <property type="nucleotide sequence ID" value="NZ_JADCKC010000001.1"/>
</dbReference>
<dbReference type="EMBL" id="JADCKC010000001">
    <property type="protein sequence ID" value="MBE5036246.1"/>
    <property type="molecule type" value="Genomic_DNA"/>
</dbReference>
<proteinExistence type="predicted"/>
<sequence>MQNTPVLDFFLGALSPSGFSGWFAEAAAEPGARPRLIKAGPGCGKSTFMRRMGEKGAQTAPDGAMIEQIHCSSDPDSLDGVRLPDGTLYLDATAPHTLDCKYPGAAERVVSFYDTLDNDYLEEHSAEVLALGNQNTELLQRAAADFALACGLLQRRRQYAAQALDTEKLDRFTARLAARLMPRRGGCKPGTRRIRLLSAPTPGGITVFADTVTKAADTIYVVHDAYGAASARMLKQLADRARQAGYEAYVCRCASDQRRIDHLILPELRLAVLTSNTWHTMNFPGQKNIHAARFMNGKMLAARRGPLQYQKRIASQLIARTCQTQAEAKRIHDELEKHYIRATDFAAVDAIRARQQAELFDQK</sequence>
<protein>
    <submittedName>
        <fullName evidence="1">Uncharacterized protein</fullName>
    </submittedName>
</protein>
<name>A0ABR9QZD0_9FIRM</name>
<dbReference type="Proteomes" id="UP000768567">
    <property type="component" value="Unassembled WGS sequence"/>
</dbReference>
<accession>A0ABR9QZD0</accession>